<accession>A0A343YV68</accession>
<comment type="subcellular location">
    <subcellularLocation>
        <location evidence="1">Mitochondrion membrane</location>
        <topology evidence="1">Multi-pass membrane protein</topology>
    </subcellularLocation>
</comment>
<keyword evidence="10 16" id="KW-1133">Transmembrane helix</keyword>
<keyword evidence="5" id="KW-0813">Transport</keyword>
<evidence type="ECO:0000256" key="8">
    <source>
        <dbReference type="ARBA" id="ARBA00022967"/>
    </source>
</evidence>
<dbReference type="EMBL" id="MG253255">
    <property type="protein sequence ID" value="AWN56089.1"/>
    <property type="molecule type" value="Genomic_DNA"/>
</dbReference>
<evidence type="ECO:0000256" key="7">
    <source>
        <dbReference type="ARBA" id="ARBA00022692"/>
    </source>
</evidence>
<evidence type="ECO:0000256" key="11">
    <source>
        <dbReference type="ARBA" id="ARBA00023027"/>
    </source>
</evidence>
<keyword evidence="8" id="KW-1278">Translocase</keyword>
<evidence type="ECO:0000256" key="14">
    <source>
        <dbReference type="ARBA" id="ARBA00031019"/>
    </source>
</evidence>
<feature type="transmembrane region" description="Helical" evidence="16">
    <location>
        <begin position="82"/>
        <end position="103"/>
    </location>
</feature>
<keyword evidence="11" id="KW-0520">NAD</keyword>
<evidence type="ECO:0000256" key="10">
    <source>
        <dbReference type="ARBA" id="ARBA00022989"/>
    </source>
</evidence>
<keyword evidence="7 16" id="KW-0812">Transmembrane</keyword>
<evidence type="ECO:0000256" key="1">
    <source>
        <dbReference type="ARBA" id="ARBA00004225"/>
    </source>
</evidence>
<feature type="transmembrane region" description="Helical" evidence="16">
    <location>
        <begin position="12"/>
        <end position="35"/>
    </location>
</feature>
<sequence>MHILMILNLSLSLTFLFMTHPLSMGLILLLQTLIISLITGKMFLNFWFSYIIFLILVGGMLILFIYMTSIASNEKFNLNYKMMFMIIIPLIMLNSLFMINLNFKETSLMNQNYQIHLSKYISFPSNLIMIMMIIYLLLTLIATVKIVKNNKNPLRLKY</sequence>
<geneLocation type="mitochondrion" evidence="17"/>
<name>A0A343YV68_9CUCU</name>
<dbReference type="InterPro" id="IPR050269">
    <property type="entry name" value="ComplexI_Subunit6"/>
</dbReference>
<dbReference type="PANTHER" id="PTHR11435">
    <property type="entry name" value="NADH UBIQUINONE OXIDOREDUCTASE SUBUNIT ND6"/>
    <property type="match status" value="1"/>
</dbReference>
<evidence type="ECO:0000313" key="17">
    <source>
        <dbReference type="EMBL" id="AWN56089.1"/>
    </source>
</evidence>
<evidence type="ECO:0000256" key="2">
    <source>
        <dbReference type="ARBA" id="ARBA00005698"/>
    </source>
</evidence>
<keyword evidence="12 17" id="KW-0496">Mitochondrion</keyword>
<evidence type="ECO:0000256" key="12">
    <source>
        <dbReference type="ARBA" id="ARBA00023128"/>
    </source>
</evidence>
<keyword evidence="13 16" id="KW-0472">Membrane</keyword>
<protein>
    <recommendedName>
        <fullName evidence="4">NADH-ubiquinone oxidoreductase chain 6</fullName>
        <ecNumber evidence="3">7.1.1.2</ecNumber>
    </recommendedName>
    <alternativeName>
        <fullName evidence="14">NADH dehydrogenase subunit 6</fullName>
    </alternativeName>
</protein>
<comment type="similarity">
    <text evidence="2">Belongs to the complex I subunit 6 family.</text>
</comment>
<keyword evidence="6" id="KW-0679">Respiratory chain</keyword>
<evidence type="ECO:0000256" key="3">
    <source>
        <dbReference type="ARBA" id="ARBA00012944"/>
    </source>
</evidence>
<evidence type="ECO:0000256" key="6">
    <source>
        <dbReference type="ARBA" id="ARBA00022660"/>
    </source>
</evidence>
<evidence type="ECO:0000256" key="16">
    <source>
        <dbReference type="SAM" id="Phobius"/>
    </source>
</evidence>
<evidence type="ECO:0000256" key="13">
    <source>
        <dbReference type="ARBA" id="ARBA00023136"/>
    </source>
</evidence>
<dbReference type="GO" id="GO:0008137">
    <property type="term" value="F:NADH dehydrogenase (ubiquinone) activity"/>
    <property type="evidence" value="ECO:0007669"/>
    <property type="project" value="UniProtKB-EC"/>
</dbReference>
<evidence type="ECO:0000256" key="4">
    <source>
        <dbReference type="ARBA" id="ARBA00021095"/>
    </source>
</evidence>
<dbReference type="PANTHER" id="PTHR11435:SF1">
    <property type="entry name" value="NADH-UBIQUINONE OXIDOREDUCTASE CHAIN 6"/>
    <property type="match status" value="1"/>
</dbReference>
<evidence type="ECO:0000256" key="5">
    <source>
        <dbReference type="ARBA" id="ARBA00022448"/>
    </source>
</evidence>
<organism evidence="17">
    <name type="scientific">Anthicidae sp. DPP-2018</name>
    <dbReference type="NCBI Taxonomy" id="2136110"/>
    <lineage>
        <taxon>Eukaryota</taxon>
        <taxon>Metazoa</taxon>
        <taxon>Ecdysozoa</taxon>
        <taxon>Arthropoda</taxon>
        <taxon>Hexapoda</taxon>
        <taxon>Insecta</taxon>
        <taxon>Pterygota</taxon>
        <taxon>Neoptera</taxon>
        <taxon>Endopterygota</taxon>
        <taxon>Coleoptera</taxon>
        <taxon>Polyphaga</taxon>
        <taxon>Cucujiformia</taxon>
        <taxon>Anthicidae</taxon>
    </lineage>
</organism>
<reference evidence="17" key="1">
    <citation type="submission" date="2017-10" db="EMBL/GenBank/DDBJ databases">
        <title>Mitogenomes of tropical arthropods.</title>
        <authorList>
            <person name="Pires Paula D."/>
            <person name="Coiti Togawa R."/>
        </authorList>
    </citation>
    <scope>NUCLEOTIDE SEQUENCE</scope>
</reference>
<dbReference type="AlphaFoldDB" id="A0A343YV68"/>
<dbReference type="EC" id="7.1.1.2" evidence="3"/>
<evidence type="ECO:0000256" key="9">
    <source>
        <dbReference type="ARBA" id="ARBA00022982"/>
    </source>
</evidence>
<dbReference type="GO" id="GO:0031966">
    <property type="term" value="C:mitochondrial membrane"/>
    <property type="evidence" value="ECO:0007669"/>
    <property type="project" value="UniProtKB-SubCell"/>
</dbReference>
<evidence type="ECO:0000256" key="15">
    <source>
        <dbReference type="ARBA" id="ARBA00049551"/>
    </source>
</evidence>
<feature type="transmembrane region" description="Helical" evidence="16">
    <location>
        <begin position="47"/>
        <end position="70"/>
    </location>
</feature>
<proteinExistence type="inferred from homology"/>
<feature type="transmembrane region" description="Helical" evidence="16">
    <location>
        <begin position="123"/>
        <end position="147"/>
    </location>
</feature>
<comment type="catalytic activity">
    <reaction evidence="15">
        <text>a ubiquinone + NADH + 5 H(+)(in) = a ubiquinol + NAD(+) + 4 H(+)(out)</text>
        <dbReference type="Rhea" id="RHEA:29091"/>
        <dbReference type="Rhea" id="RHEA-COMP:9565"/>
        <dbReference type="Rhea" id="RHEA-COMP:9566"/>
        <dbReference type="ChEBI" id="CHEBI:15378"/>
        <dbReference type="ChEBI" id="CHEBI:16389"/>
        <dbReference type="ChEBI" id="CHEBI:17976"/>
        <dbReference type="ChEBI" id="CHEBI:57540"/>
        <dbReference type="ChEBI" id="CHEBI:57945"/>
        <dbReference type="EC" id="7.1.1.2"/>
    </reaction>
</comment>
<keyword evidence="9" id="KW-0249">Electron transport</keyword>